<dbReference type="PANTHER" id="PTHR34322">
    <property type="entry name" value="TRANSPOSASE, Y1_TNP DOMAIN-CONTAINING"/>
    <property type="match status" value="1"/>
</dbReference>
<dbReference type="InterPro" id="IPR002686">
    <property type="entry name" value="Transposase_17"/>
</dbReference>
<evidence type="ECO:0000256" key="1">
    <source>
        <dbReference type="SAM" id="MobiDB-lite"/>
    </source>
</evidence>
<dbReference type="Gene3D" id="3.30.70.1290">
    <property type="entry name" value="Transposase IS200-like"/>
    <property type="match status" value="1"/>
</dbReference>
<proteinExistence type="predicted"/>
<dbReference type="SMART" id="SM01321">
    <property type="entry name" value="Y1_Tnp"/>
    <property type="match status" value="1"/>
</dbReference>
<dbReference type="Pfam" id="PF01797">
    <property type="entry name" value="Y1_Tnp"/>
    <property type="match status" value="1"/>
</dbReference>
<feature type="compositionally biased region" description="Low complexity" evidence="1">
    <location>
        <begin position="261"/>
        <end position="276"/>
    </location>
</feature>
<feature type="compositionally biased region" description="Basic and acidic residues" evidence="1">
    <location>
        <begin position="336"/>
        <end position="347"/>
    </location>
</feature>
<gene>
    <name evidence="3" type="ORF">SAMN05216550_12486</name>
</gene>
<dbReference type="GO" id="GO:0004803">
    <property type="term" value="F:transposase activity"/>
    <property type="evidence" value="ECO:0007669"/>
    <property type="project" value="InterPro"/>
</dbReference>
<accession>A0AAQ1JXT8</accession>
<dbReference type="InterPro" id="IPR036515">
    <property type="entry name" value="Transposase_17_sf"/>
</dbReference>
<dbReference type="Proteomes" id="UP000183529">
    <property type="component" value="Unassembled WGS sequence"/>
</dbReference>
<feature type="compositionally biased region" description="Gly residues" evidence="1">
    <location>
        <begin position="294"/>
        <end position="303"/>
    </location>
</feature>
<evidence type="ECO:0000313" key="4">
    <source>
        <dbReference type="Proteomes" id="UP000183529"/>
    </source>
</evidence>
<feature type="compositionally biased region" description="Low complexity" evidence="1">
    <location>
        <begin position="318"/>
        <end position="335"/>
    </location>
</feature>
<reference evidence="3 4" key="1">
    <citation type="submission" date="2016-10" db="EMBL/GenBank/DDBJ databases">
        <authorList>
            <person name="Varghese N."/>
            <person name="Submissions S."/>
        </authorList>
    </citation>
    <scope>NUCLEOTIDE SEQUENCE [LARGE SCALE GENOMIC DNA]</scope>
    <source>
        <strain evidence="3 4">LMG 22274</strain>
    </source>
</reference>
<dbReference type="SUPFAM" id="SSF143422">
    <property type="entry name" value="Transposase IS200-like"/>
    <property type="match status" value="1"/>
</dbReference>
<protein>
    <submittedName>
        <fullName evidence="3">REP element-mobilizing transposase RayT</fullName>
    </submittedName>
</protein>
<comment type="caution">
    <text evidence="3">The sequence shown here is derived from an EMBL/GenBank/DDBJ whole genome shotgun (WGS) entry which is preliminary data.</text>
</comment>
<organism evidence="3 4">
    <name type="scientific">Paraburkholderia tropica</name>
    <dbReference type="NCBI Taxonomy" id="92647"/>
    <lineage>
        <taxon>Bacteria</taxon>
        <taxon>Pseudomonadati</taxon>
        <taxon>Pseudomonadota</taxon>
        <taxon>Betaproteobacteria</taxon>
        <taxon>Burkholderiales</taxon>
        <taxon>Burkholderiaceae</taxon>
        <taxon>Paraburkholderia</taxon>
    </lineage>
</organism>
<name>A0AAQ1JXT8_9BURK</name>
<dbReference type="GO" id="GO:0006313">
    <property type="term" value="P:DNA transposition"/>
    <property type="evidence" value="ECO:0007669"/>
    <property type="project" value="InterPro"/>
</dbReference>
<evidence type="ECO:0000313" key="3">
    <source>
        <dbReference type="EMBL" id="SEK13543.1"/>
    </source>
</evidence>
<dbReference type="GO" id="GO:0003677">
    <property type="term" value="F:DNA binding"/>
    <property type="evidence" value="ECO:0007669"/>
    <property type="project" value="InterPro"/>
</dbReference>
<dbReference type="EMBL" id="FNZM01000024">
    <property type="protein sequence ID" value="SEK13543.1"/>
    <property type="molecule type" value="Genomic_DNA"/>
</dbReference>
<sequence length="347" mass="36709">MARLARLYVPDQPQHVILRGLDQQPAFVDDQDYELFIDCLKAAARDHHLAVHAWVLMPGAVQLLVTPSDESSLPKAMQAVGRRYVAHFNRRYARRGTLWEGRYRATVIEGERFFLLASRVVELAPVRNHLVAAPEDYRWSSYRHHIGLTVDSLITDHPLYWALGNTPFERQRAYRELCEQSLDERETNQLMQATLKGWVLGGDTYREWAGRTANRRVSPLPRGRPRKVREAPGATPAGAASGASGALGAAGTAVPAAATSAPAASGQAGGPASAAGEHQSVPNSGSTGSDHAGSHGGTHGSSGSGATPGTNPGGSAGHSGTSPASGSGSVSSPSSAHEERKPGTGTH</sequence>
<dbReference type="PANTHER" id="PTHR34322:SF2">
    <property type="entry name" value="TRANSPOSASE IS200-LIKE DOMAIN-CONTAINING PROTEIN"/>
    <property type="match status" value="1"/>
</dbReference>
<feature type="compositionally biased region" description="Low complexity" evidence="1">
    <location>
        <begin position="231"/>
        <end position="247"/>
    </location>
</feature>
<feature type="region of interest" description="Disordered" evidence="1">
    <location>
        <begin position="216"/>
        <end position="247"/>
    </location>
</feature>
<dbReference type="AlphaFoldDB" id="A0AAQ1JXT8"/>
<feature type="region of interest" description="Disordered" evidence="1">
    <location>
        <begin position="261"/>
        <end position="347"/>
    </location>
</feature>
<feature type="domain" description="Transposase IS200-like" evidence="2">
    <location>
        <begin position="9"/>
        <end position="124"/>
    </location>
</feature>
<evidence type="ECO:0000259" key="2">
    <source>
        <dbReference type="SMART" id="SM01321"/>
    </source>
</evidence>